<dbReference type="PROSITE" id="PS51886">
    <property type="entry name" value="TLDC"/>
    <property type="match status" value="1"/>
</dbReference>
<dbReference type="SUPFAM" id="SSF54695">
    <property type="entry name" value="POZ domain"/>
    <property type="match status" value="1"/>
</dbReference>
<dbReference type="CDD" id="cd18186">
    <property type="entry name" value="BTB_POZ_ZBTB_KLHL-like"/>
    <property type="match status" value="1"/>
</dbReference>
<dbReference type="SMART" id="SM00225">
    <property type="entry name" value="BTB"/>
    <property type="match status" value="1"/>
</dbReference>
<evidence type="ECO:0000259" key="2">
    <source>
        <dbReference type="PROSITE" id="PS51886"/>
    </source>
</evidence>
<dbReference type="InterPro" id="IPR000210">
    <property type="entry name" value="BTB/POZ_dom"/>
</dbReference>
<protein>
    <submittedName>
        <fullName evidence="3">BTB/POZ protein</fullName>
    </submittedName>
</protein>
<dbReference type="Pfam" id="PF07707">
    <property type="entry name" value="BACK"/>
    <property type="match status" value="1"/>
</dbReference>
<evidence type="ECO:0000259" key="1">
    <source>
        <dbReference type="PROSITE" id="PS50097"/>
    </source>
</evidence>
<dbReference type="InterPro" id="IPR051481">
    <property type="entry name" value="BTB-POZ/Galectin-3-binding"/>
</dbReference>
<dbReference type="Gene3D" id="1.25.40.420">
    <property type="match status" value="1"/>
</dbReference>
<dbReference type="AlphaFoldDB" id="A0A8H3MB96"/>
<accession>A0A8H3MB96</accession>
<dbReference type="InterPro" id="IPR011705">
    <property type="entry name" value="BACK"/>
</dbReference>
<sequence length="705" mass="81267">MDLTAGLLRDICKLYYDADDYNVCITVGGEDEGIEIETFKAHSVILRSRSTYFQNVLSNKNDEVKKDGEFFLLKKQSIHPDVFRLILKYIYTGICDLKDSDMQDMYVPLLLAADELSLLDLVKYIQLHIIANEQSWLHENIIHVFHIVTHSTTFSLLANHCCELICEIPSLLFNTPSFTRLEKCSLLTIIKRDNLCLDEIDIWNYLLQWAINQYPLLNSCTDISDTSSWTKKDFIELENILEDFLPFIRFFQIPGDQLYESVWPFKKILPKQLKSQLVKFHMVPNSELPSSDSSFNLSLRVPKYKIDSLYVSSRHAGILRSWINKGSKDEIKKRNAIGFRLLLRGSRDGMDVNTFHKLCDNKGPTLVLVKILENNNDDSDELNDNSNRIINKRHTIGNIFENLQNNKGDDFKVRRFSTSNIISTTNTTASSNNTSSIVIGGYNPLNWSSSDTYKQTNNSFIFSFTNPHICDSNEYTLSRIQNPQYAIRDMSCKFNNIGFGHDLWWFSGSCTQQYYGKRILPITYSGTFVMKDYEVFQIIYSDEESKENSDEEILEESESVSGDEVKGEMKSAANEPNDIISERDGSILNIARTAQQRNIWLIELCKPIIAKIIREVQLNGTANKFLLLLKCLRNSLALITRFQPFLISFLLERSRLTISLISIATTLLLCQNLSYDSTTKSFLRHLLRIEAFLRPHKQHFIGFNY</sequence>
<dbReference type="EMBL" id="BLAL01000295">
    <property type="protein sequence ID" value="GET00877.1"/>
    <property type="molecule type" value="Genomic_DNA"/>
</dbReference>
<dbReference type="OrthoDB" id="9997739at2759"/>
<reference evidence="3" key="1">
    <citation type="submission" date="2019-10" db="EMBL/GenBank/DDBJ databases">
        <title>Conservation and host-specific expression of non-tandemly repeated heterogenous ribosome RNA gene in arbuscular mycorrhizal fungi.</title>
        <authorList>
            <person name="Maeda T."/>
            <person name="Kobayashi Y."/>
            <person name="Nakagawa T."/>
            <person name="Ezawa T."/>
            <person name="Yamaguchi K."/>
            <person name="Bino T."/>
            <person name="Nishimoto Y."/>
            <person name="Shigenobu S."/>
            <person name="Kawaguchi M."/>
        </authorList>
    </citation>
    <scope>NUCLEOTIDE SEQUENCE</scope>
    <source>
        <strain evidence="3">HR1</strain>
    </source>
</reference>
<gene>
    <name evidence="3" type="ORF">RCL2_002731900</name>
</gene>
<dbReference type="Pfam" id="PF00651">
    <property type="entry name" value="BTB"/>
    <property type="match status" value="1"/>
</dbReference>
<dbReference type="PANTHER" id="PTHR24410">
    <property type="entry name" value="HL07962P-RELATED"/>
    <property type="match status" value="1"/>
</dbReference>
<dbReference type="Proteomes" id="UP000615446">
    <property type="component" value="Unassembled WGS sequence"/>
</dbReference>
<evidence type="ECO:0000313" key="4">
    <source>
        <dbReference type="Proteomes" id="UP000615446"/>
    </source>
</evidence>
<proteinExistence type="predicted"/>
<feature type="domain" description="BTB" evidence="1">
    <location>
        <begin position="21"/>
        <end position="99"/>
    </location>
</feature>
<comment type="caution">
    <text evidence="3">The sequence shown here is derived from an EMBL/GenBank/DDBJ whole genome shotgun (WGS) entry which is preliminary data.</text>
</comment>
<dbReference type="InterPro" id="IPR011333">
    <property type="entry name" value="SKP1/BTB/POZ_sf"/>
</dbReference>
<dbReference type="PROSITE" id="PS50097">
    <property type="entry name" value="BTB"/>
    <property type="match status" value="1"/>
</dbReference>
<name>A0A8H3MB96_9GLOM</name>
<dbReference type="PANTHER" id="PTHR24410:SF23">
    <property type="entry name" value="BTB DOMAIN-CONTAINING PROTEIN-RELATED"/>
    <property type="match status" value="1"/>
</dbReference>
<organism evidence="3 4">
    <name type="scientific">Rhizophagus clarus</name>
    <dbReference type="NCBI Taxonomy" id="94130"/>
    <lineage>
        <taxon>Eukaryota</taxon>
        <taxon>Fungi</taxon>
        <taxon>Fungi incertae sedis</taxon>
        <taxon>Mucoromycota</taxon>
        <taxon>Glomeromycotina</taxon>
        <taxon>Glomeromycetes</taxon>
        <taxon>Glomerales</taxon>
        <taxon>Glomeraceae</taxon>
        <taxon>Rhizophagus</taxon>
    </lineage>
</organism>
<evidence type="ECO:0000313" key="3">
    <source>
        <dbReference type="EMBL" id="GET00877.1"/>
    </source>
</evidence>
<dbReference type="Gene3D" id="3.30.710.10">
    <property type="entry name" value="Potassium Channel Kv1.1, Chain A"/>
    <property type="match status" value="1"/>
</dbReference>
<dbReference type="Pfam" id="PF07534">
    <property type="entry name" value="TLD"/>
    <property type="match status" value="1"/>
</dbReference>
<dbReference type="InterPro" id="IPR006571">
    <property type="entry name" value="TLDc_dom"/>
</dbReference>
<feature type="domain" description="TLDc" evidence="2">
    <location>
        <begin position="309"/>
        <end position="539"/>
    </location>
</feature>